<dbReference type="InterPro" id="IPR003959">
    <property type="entry name" value="ATPase_AAA_core"/>
</dbReference>
<proteinExistence type="predicted"/>
<dbReference type="GO" id="GO:0005509">
    <property type="term" value="F:calcium ion binding"/>
    <property type="evidence" value="ECO:0007669"/>
    <property type="project" value="InterPro"/>
</dbReference>
<name>A0A9P4T532_CURKU</name>
<dbReference type="InterPro" id="IPR003593">
    <property type="entry name" value="AAA+_ATPase"/>
</dbReference>
<gene>
    <name evidence="3" type="ORF">E8E13_003158</name>
</gene>
<dbReference type="EMBL" id="SWKU01000038">
    <property type="protein sequence ID" value="KAF2994709.1"/>
    <property type="molecule type" value="Genomic_DNA"/>
</dbReference>
<dbReference type="SMART" id="SM00382">
    <property type="entry name" value="AAA"/>
    <property type="match status" value="1"/>
</dbReference>
<dbReference type="GO" id="GO:0005524">
    <property type="term" value="F:ATP binding"/>
    <property type="evidence" value="ECO:0007669"/>
    <property type="project" value="InterPro"/>
</dbReference>
<accession>A0A9P4T532</accession>
<comment type="caution">
    <text evidence="3">The sequence shown here is derived from an EMBL/GenBank/DDBJ whole genome shotgun (WGS) entry which is preliminary data.</text>
</comment>
<evidence type="ECO:0000313" key="4">
    <source>
        <dbReference type="Proteomes" id="UP000801428"/>
    </source>
</evidence>
<dbReference type="SUPFAM" id="SSF52540">
    <property type="entry name" value="P-loop containing nucleoside triphosphate hydrolases"/>
    <property type="match status" value="1"/>
</dbReference>
<sequence length="972" mass="111398">MYAPRQDPEFMSTTIPRRPGAVRTPQNRLPRRPQNMEKYDIPVLPPPKEAQERHTISEDRSAGSNVEMRNLAALKDRDIKDQNVEGITNRAEGGTVDYDSPRNESDYDSGSDMTSIDGTPNYPSRARPNKGVSSKGHAQSPKGHAQSQQRFGQLRFDEEGFNDLVDENDQASLKDIVLAADITASHGQSRSQPVAKHDWAGETQPTDAGKGLQANIESLREKLARTQKELDKLERRKKALTNEQFRLIYRIEGTCYFDHPEWTQGYKSIVSRNPVKNLDLFLEKNKNIVFIVYRDFDNAPLATGAKTKSSSPQHMRESIQPVSQRLRKTLLIMLKGDWRYEAMSLELHRKGEIAAPYLYVYHHRTSWGKLVDRYPPNVREHLRLLARYVSDTFGTQYMAADALFARRKVSAEFVRYLFLPGDILVSRRAGQFRGLVANSWPQENATVPDRGSSHPEAPRAGYRQLSLFMDLPDYDVNLYSDLDGSSDFGTLENESELSAGANEQTLLRQSHHRDHPKTGFKGMNDTQSALEKTLDKEFNIGVWQWSFDGDFKRVEDEVTLRLSQSTANNSTRVKEWDMHNLDVYPLKYAPKPLIETLHRRGMMFWQCRKQRLVSYHESNVKEQDESEERFMIDFPTFRKLHSENKSYVMGNIVETMTQSEMEQDHPPDEAFYYLVPLQTKGFNLRTKKWLDLNVDQIGPVVWNERAFDSLVLDKNRKTKELITALVSKQISSSKSTDVVAGKGNGLILLLHGGPGTGKTLTAEGVAEIAKKPLYRVTCGDVGTKAEEVENYLESVLHLGKLWDCVVLLDEAEVFLERRSLDDLQRNALVSVFLRVIEYHEGILILTSNRVGTFDEAFRSRIQIAVHYPPLRAYQRLQIWKNFFDRLESFKDGSVDVEELRDHLEKLQDLEINGRQIRNAITTARQFADWKGETMNYKHLEIALHVAAEFNEYSEKLRGGFTDDQIAEEEGLR</sequence>
<dbReference type="GO" id="GO:0016887">
    <property type="term" value="F:ATP hydrolysis activity"/>
    <property type="evidence" value="ECO:0007669"/>
    <property type="project" value="InterPro"/>
</dbReference>
<dbReference type="Pfam" id="PF23232">
    <property type="entry name" value="AAA_lid_13"/>
    <property type="match status" value="1"/>
</dbReference>
<evidence type="ECO:0000259" key="2">
    <source>
        <dbReference type="PROSITE" id="PS50222"/>
    </source>
</evidence>
<feature type="region of interest" description="Disordered" evidence="1">
    <location>
        <begin position="184"/>
        <end position="212"/>
    </location>
</feature>
<dbReference type="OrthoDB" id="10042665at2759"/>
<dbReference type="PROSITE" id="PS50222">
    <property type="entry name" value="EF_HAND_2"/>
    <property type="match status" value="1"/>
</dbReference>
<feature type="compositionally biased region" description="Basic and acidic residues" evidence="1">
    <location>
        <begin position="74"/>
        <end position="83"/>
    </location>
</feature>
<evidence type="ECO:0000313" key="3">
    <source>
        <dbReference type="EMBL" id="KAF2994709.1"/>
    </source>
</evidence>
<dbReference type="PANTHER" id="PTHR46411:SF2">
    <property type="entry name" value="AAA+ ATPASE DOMAIN-CONTAINING PROTEIN"/>
    <property type="match status" value="1"/>
</dbReference>
<dbReference type="InterPro" id="IPR027417">
    <property type="entry name" value="P-loop_NTPase"/>
</dbReference>
<dbReference type="InterPro" id="IPR002048">
    <property type="entry name" value="EF_hand_dom"/>
</dbReference>
<protein>
    <recommendedName>
        <fullName evidence="2">EF-hand domain-containing protein</fullName>
    </recommendedName>
</protein>
<keyword evidence="4" id="KW-1185">Reference proteome</keyword>
<dbReference type="AlphaFoldDB" id="A0A9P4T532"/>
<dbReference type="Pfam" id="PF00004">
    <property type="entry name" value="AAA"/>
    <property type="match status" value="1"/>
</dbReference>
<dbReference type="PANTHER" id="PTHR46411">
    <property type="entry name" value="FAMILY ATPASE, PUTATIVE-RELATED"/>
    <property type="match status" value="1"/>
</dbReference>
<feature type="compositionally biased region" description="Basic and acidic residues" evidence="1">
    <location>
        <begin position="49"/>
        <end position="61"/>
    </location>
</feature>
<feature type="domain" description="EF-hand" evidence="2">
    <location>
        <begin position="874"/>
        <end position="909"/>
    </location>
</feature>
<dbReference type="Proteomes" id="UP000801428">
    <property type="component" value="Unassembled WGS sequence"/>
</dbReference>
<organism evidence="3 4">
    <name type="scientific">Curvularia kusanoi</name>
    <name type="common">Cochliobolus kusanoi</name>
    <dbReference type="NCBI Taxonomy" id="90978"/>
    <lineage>
        <taxon>Eukaryota</taxon>
        <taxon>Fungi</taxon>
        <taxon>Dikarya</taxon>
        <taxon>Ascomycota</taxon>
        <taxon>Pezizomycotina</taxon>
        <taxon>Dothideomycetes</taxon>
        <taxon>Pleosporomycetidae</taxon>
        <taxon>Pleosporales</taxon>
        <taxon>Pleosporineae</taxon>
        <taxon>Pleosporaceae</taxon>
        <taxon>Curvularia</taxon>
    </lineage>
</organism>
<feature type="region of interest" description="Disordered" evidence="1">
    <location>
        <begin position="1"/>
        <end position="150"/>
    </location>
</feature>
<dbReference type="Gene3D" id="3.40.50.300">
    <property type="entry name" value="P-loop containing nucleotide triphosphate hydrolases"/>
    <property type="match status" value="1"/>
</dbReference>
<dbReference type="InterPro" id="IPR056599">
    <property type="entry name" value="AAA_lid_fung"/>
</dbReference>
<feature type="compositionally biased region" description="Polar residues" evidence="1">
    <location>
        <begin position="111"/>
        <end position="122"/>
    </location>
</feature>
<reference evidence="3" key="1">
    <citation type="submission" date="2019-04" db="EMBL/GenBank/DDBJ databases">
        <title>Sequencing of skin fungus with MAO and IRED activity.</title>
        <authorList>
            <person name="Marsaioli A.J."/>
            <person name="Bonatto J.M.C."/>
            <person name="Reis Junior O."/>
        </authorList>
    </citation>
    <scope>NUCLEOTIDE SEQUENCE</scope>
    <source>
        <strain evidence="3">30M1</strain>
    </source>
</reference>
<evidence type="ECO:0000256" key="1">
    <source>
        <dbReference type="SAM" id="MobiDB-lite"/>
    </source>
</evidence>